<keyword evidence="7" id="KW-0807">Transducer</keyword>
<dbReference type="GO" id="GO:0007200">
    <property type="term" value="P:phospholipase C-activating G protein-coupled receptor signaling pathway"/>
    <property type="evidence" value="ECO:0007669"/>
    <property type="project" value="TreeGrafter"/>
</dbReference>
<dbReference type="SUPFAM" id="SSF81321">
    <property type="entry name" value="Family A G protein-coupled receptor-like"/>
    <property type="match status" value="2"/>
</dbReference>
<evidence type="ECO:0000313" key="12">
    <source>
        <dbReference type="Proteomes" id="UP000824540"/>
    </source>
</evidence>
<evidence type="ECO:0000256" key="8">
    <source>
        <dbReference type="ARBA" id="ARBA00025736"/>
    </source>
</evidence>
<dbReference type="PROSITE" id="PS50262">
    <property type="entry name" value="G_PROTEIN_RECEP_F1_2"/>
    <property type="match status" value="1"/>
</dbReference>
<feature type="domain" description="G-protein coupled receptors family 1 profile" evidence="10">
    <location>
        <begin position="27"/>
        <end position="107"/>
    </location>
</feature>
<dbReference type="AlphaFoldDB" id="A0A8T2NNY9"/>
<evidence type="ECO:0000256" key="1">
    <source>
        <dbReference type="ARBA" id="ARBA00004141"/>
    </source>
</evidence>
<proteinExistence type="inferred from homology"/>
<accession>A0A8T2NNY9</accession>
<comment type="similarity">
    <text evidence="8">Belongs to the chemokine-like receptor (CMKLR) family.</text>
</comment>
<dbReference type="OrthoDB" id="6088892at2759"/>
<evidence type="ECO:0000256" key="6">
    <source>
        <dbReference type="ARBA" id="ARBA00023170"/>
    </source>
</evidence>
<gene>
    <name evidence="11" type="ORF">JZ751_018506</name>
</gene>
<evidence type="ECO:0000256" key="7">
    <source>
        <dbReference type="ARBA" id="ARBA00023224"/>
    </source>
</evidence>
<dbReference type="GO" id="GO:0004930">
    <property type="term" value="F:G protein-coupled receptor activity"/>
    <property type="evidence" value="ECO:0007669"/>
    <property type="project" value="UniProtKB-KW"/>
</dbReference>
<dbReference type="Pfam" id="PF00001">
    <property type="entry name" value="7tm_1"/>
    <property type="match status" value="1"/>
</dbReference>
<name>A0A8T2NNY9_9TELE</name>
<evidence type="ECO:0000256" key="2">
    <source>
        <dbReference type="ARBA" id="ARBA00022692"/>
    </source>
</evidence>
<dbReference type="InterPro" id="IPR000826">
    <property type="entry name" value="Formyl_rcpt-rel"/>
</dbReference>
<dbReference type="InterPro" id="IPR000276">
    <property type="entry name" value="GPCR_Rhodpsn"/>
</dbReference>
<dbReference type="EMBL" id="JAFBMS010000032">
    <property type="protein sequence ID" value="KAG9341784.1"/>
    <property type="molecule type" value="Genomic_DNA"/>
</dbReference>
<evidence type="ECO:0000256" key="4">
    <source>
        <dbReference type="ARBA" id="ARBA00023040"/>
    </source>
</evidence>
<evidence type="ECO:0000256" key="3">
    <source>
        <dbReference type="ARBA" id="ARBA00022989"/>
    </source>
</evidence>
<dbReference type="Proteomes" id="UP000824540">
    <property type="component" value="Unassembled WGS sequence"/>
</dbReference>
<dbReference type="GO" id="GO:0006954">
    <property type="term" value="P:inflammatory response"/>
    <property type="evidence" value="ECO:0007669"/>
    <property type="project" value="TreeGrafter"/>
</dbReference>
<protein>
    <recommendedName>
        <fullName evidence="10">G-protein coupled receptors family 1 profile domain-containing protein</fullName>
    </recommendedName>
</protein>
<dbReference type="PRINTS" id="PR00237">
    <property type="entry name" value="GPCRRHODOPSN"/>
</dbReference>
<feature type="transmembrane region" description="Helical" evidence="9">
    <location>
        <begin position="14"/>
        <end position="34"/>
    </location>
</feature>
<keyword evidence="5 9" id="KW-0472">Membrane</keyword>
<dbReference type="Gene3D" id="1.20.1070.10">
    <property type="entry name" value="Rhodopsin 7-helix transmembrane proteins"/>
    <property type="match status" value="2"/>
</dbReference>
<dbReference type="PANTHER" id="PTHR24225:SF68">
    <property type="entry name" value="C3A ANAPHYLATOXIN CHEMOTACTIC RECEPTOR-LIKE-RELATED"/>
    <property type="match status" value="1"/>
</dbReference>
<keyword evidence="3 9" id="KW-1133">Transmembrane helix</keyword>
<feature type="transmembrane region" description="Helical" evidence="9">
    <location>
        <begin position="87"/>
        <end position="105"/>
    </location>
</feature>
<comment type="subcellular location">
    <subcellularLocation>
        <location evidence="1">Membrane</location>
        <topology evidence="1">Multi-pass membrane protein</topology>
    </subcellularLocation>
</comment>
<dbReference type="PANTHER" id="PTHR24225">
    <property type="entry name" value="CHEMOTACTIC RECEPTOR"/>
    <property type="match status" value="1"/>
</dbReference>
<dbReference type="InterPro" id="IPR017452">
    <property type="entry name" value="GPCR_Rhodpsn_7TM"/>
</dbReference>
<evidence type="ECO:0000256" key="9">
    <source>
        <dbReference type="SAM" id="Phobius"/>
    </source>
</evidence>
<organism evidence="11 12">
    <name type="scientific">Albula glossodonta</name>
    <name type="common">roundjaw bonefish</name>
    <dbReference type="NCBI Taxonomy" id="121402"/>
    <lineage>
        <taxon>Eukaryota</taxon>
        <taxon>Metazoa</taxon>
        <taxon>Chordata</taxon>
        <taxon>Craniata</taxon>
        <taxon>Vertebrata</taxon>
        <taxon>Euteleostomi</taxon>
        <taxon>Actinopterygii</taxon>
        <taxon>Neopterygii</taxon>
        <taxon>Teleostei</taxon>
        <taxon>Albuliformes</taxon>
        <taxon>Albulidae</taxon>
        <taxon>Albula</taxon>
    </lineage>
</organism>
<evidence type="ECO:0000256" key="5">
    <source>
        <dbReference type="ARBA" id="ARBA00023136"/>
    </source>
</evidence>
<dbReference type="PRINTS" id="PR00526">
    <property type="entry name" value="FMETLEUPHER"/>
</dbReference>
<keyword evidence="2 9" id="KW-0812">Transmembrane</keyword>
<keyword evidence="12" id="KW-1185">Reference proteome</keyword>
<feature type="transmembrane region" description="Helical" evidence="9">
    <location>
        <begin position="126"/>
        <end position="146"/>
    </location>
</feature>
<dbReference type="GO" id="GO:0007204">
    <property type="term" value="P:positive regulation of cytosolic calcium ion concentration"/>
    <property type="evidence" value="ECO:0007669"/>
    <property type="project" value="TreeGrafter"/>
</dbReference>
<feature type="transmembrane region" description="Helical" evidence="9">
    <location>
        <begin position="46"/>
        <end position="67"/>
    </location>
</feature>
<sequence length="219" mass="24527">MAVSRKERHTADMHAVYCAPFLFGTTGNGLVIHVTGFKMRKTVNTIWYLSSAVADFLFSAFLPTRIVKLSRGADWPFRDFMCKFNSLVVHINMFTSIFLLAAISIDRGVSTWMVVRAKSNRTPCKVEIACAVICLGALGCGLPYTVFRVTKTEGSRTVLSTLNSCMNPLLYVFMCKDFKQKLHQSVLLVLEGELQPKTQMPLNSQALEWRKVIPPPPSN</sequence>
<dbReference type="GO" id="GO:0005886">
    <property type="term" value="C:plasma membrane"/>
    <property type="evidence" value="ECO:0007669"/>
    <property type="project" value="TreeGrafter"/>
</dbReference>
<reference evidence="11" key="1">
    <citation type="thesis" date="2021" institute="BYU ScholarsArchive" country="Provo, UT, USA">
        <title>Applications of and Algorithms for Genome Assembly and Genomic Analyses with an Emphasis on Marine Teleosts.</title>
        <authorList>
            <person name="Pickett B.D."/>
        </authorList>
    </citation>
    <scope>NUCLEOTIDE SEQUENCE</scope>
    <source>
        <strain evidence="11">HI-2016</strain>
    </source>
</reference>
<dbReference type="GO" id="GO:0004875">
    <property type="term" value="F:complement receptor activity"/>
    <property type="evidence" value="ECO:0007669"/>
    <property type="project" value="TreeGrafter"/>
</dbReference>
<comment type="caution">
    <text evidence="11">The sequence shown here is derived from an EMBL/GenBank/DDBJ whole genome shotgun (WGS) entry which is preliminary data.</text>
</comment>
<keyword evidence="6" id="KW-0675">Receptor</keyword>
<evidence type="ECO:0000313" key="11">
    <source>
        <dbReference type="EMBL" id="KAG9341784.1"/>
    </source>
</evidence>
<keyword evidence="4" id="KW-0297">G-protein coupled receptor</keyword>
<evidence type="ECO:0000259" key="10">
    <source>
        <dbReference type="PROSITE" id="PS50262"/>
    </source>
</evidence>